<dbReference type="Proteomes" id="UP000467841">
    <property type="component" value="Unassembled WGS sequence"/>
</dbReference>
<organism evidence="2 3">
    <name type="scientific">Microthlaspi erraticum</name>
    <dbReference type="NCBI Taxonomy" id="1685480"/>
    <lineage>
        <taxon>Eukaryota</taxon>
        <taxon>Viridiplantae</taxon>
        <taxon>Streptophyta</taxon>
        <taxon>Embryophyta</taxon>
        <taxon>Tracheophyta</taxon>
        <taxon>Spermatophyta</taxon>
        <taxon>Magnoliopsida</taxon>
        <taxon>eudicotyledons</taxon>
        <taxon>Gunneridae</taxon>
        <taxon>Pentapetalae</taxon>
        <taxon>rosids</taxon>
        <taxon>malvids</taxon>
        <taxon>Brassicales</taxon>
        <taxon>Brassicaceae</taxon>
        <taxon>Coluteocarpeae</taxon>
        <taxon>Microthlaspi</taxon>
    </lineage>
</organism>
<name>A0A6D2IDI7_9BRAS</name>
<protein>
    <recommendedName>
        <fullName evidence="1">F-box domain-containing protein</fullName>
    </recommendedName>
</protein>
<keyword evidence="3" id="KW-1185">Reference proteome</keyword>
<dbReference type="SMART" id="SM00256">
    <property type="entry name" value="FBOX"/>
    <property type="match status" value="1"/>
</dbReference>
<dbReference type="InterPro" id="IPR036047">
    <property type="entry name" value="F-box-like_dom_sf"/>
</dbReference>
<dbReference type="AlphaFoldDB" id="A0A6D2IDI7"/>
<dbReference type="CDD" id="cd22152">
    <property type="entry name" value="F-box_AtAFR-like"/>
    <property type="match status" value="1"/>
</dbReference>
<evidence type="ECO:0000313" key="2">
    <source>
        <dbReference type="EMBL" id="CAA7028133.1"/>
    </source>
</evidence>
<feature type="domain" description="F-box" evidence="1">
    <location>
        <begin position="22"/>
        <end position="62"/>
    </location>
</feature>
<comment type="caution">
    <text evidence="2">The sequence shown here is derived from an EMBL/GenBank/DDBJ whole genome shotgun (WGS) entry which is preliminary data.</text>
</comment>
<evidence type="ECO:0000313" key="3">
    <source>
        <dbReference type="Proteomes" id="UP000467841"/>
    </source>
</evidence>
<evidence type="ECO:0000259" key="1">
    <source>
        <dbReference type="SMART" id="SM00256"/>
    </source>
</evidence>
<dbReference type="PANTHER" id="PTHR24414:SF184">
    <property type="entry name" value="GALACTOSE OXIDASE_KELCH REPEAT SUPERFAMILY PROTEIN"/>
    <property type="match status" value="1"/>
</dbReference>
<dbReference type="InterPro" id="IPR015915">
    <property type="entry name" value="Kelch-typ_b-propeller"/>
</dbReference>
<dbReference type="Gene3D" id="2.120.10.80">
    <property type="entry name" value="Kelch-type beta propeller"/>
    <property type="match status" value="1"/>
</dbReference>
<accession>A0A6D2IDI7</accession>
<dbReference type="InterPro" id="IPR001810">
    <property type="entry name" value="F-box_dom"/>
</dbReference>
<dbReference type="EMBL" id="CACVBM020001063">
    <property type="protein sequence ID" value="CAA7028133.1"/>
    <property type="molecule type" value="Genomic_DNA"/>
</dbReference>
<dbReference type="SUPFAM" id="SSF117281">
    <property type="entry name" value="Kelch motif"/>
    <property type="match status" value="1"/>
</dbReference>
<sequence length="401" mass="45878">MSSLEKEPEPSMSMESTPTPLLPDDLLLSCFARVSRLYYPTLSLVSKRFRSLLTSPELYKARTLLGHTENCLYVCFESYPRSLWYTLCLKPNQTLINDTSDWEDKKKKKNESSGYVLARVPIPSSPRVRFPGLVAVGSDIYGIEDGIPYFEKKEERSSSNVWILDCRIHTWCEAPSLPVKLMTLSASFLDGNIYVAGSSYKDGNWKNTIEVFDTKTQIWDTESIDPCSETKCNFNNSRSACIDGKLHVLQNREETVAYNSKESEWDLVGGEMGHYKIYYSYCVIENVMYSLNSNGVLRWYDTDVSRWRCLTGLEGLPEFLHDARIRLADYGGKLAVLWEGKIENDPYDLRQGGGYNKIWYAEIALERRQKGREIWGTVEWLDNVLTVPKSCNLVKVLAVTV</sequence>
<dbReference type="Pfam" id="PF00646">
    <property type="entry name" value="F-box"/>
    <property type="match status" value="1"/>
</dbReference>
<dbReference type="OrthoDB" id="45365at2759"/>
<dbReference type="SUPFAM" id="SSF81383">
    <property type="entry name" value="F-box domain"/>
    <property type="match status" value="1"/>
</dbReference>
<dbReference type="PANTHER" id="PTHR24414">
    <property type="entry name" value="F-BOX/KELCH-REPEAT PROTEIN SKIP4"/>
    <property type="match status" value="1"/>
</dbReference>
<reference evidence="2" key="1">
    <citation type="submission" date="2020-01" db="EMBL/GenBank/DDBJ databases">
        <authorList>
            <person name="Mishra B."/>
        </authorList>
    </citation>
    <scope>NUCLEOTIDE SEQUENCE [LARGE SCALE GENOMIC DNA]</scope>
</reference>
<gene>
    <name evidence="2" type="ORF">MERR_LOCUS15368</name>
</gene>
<proteinExistence type="predicted"/>
<dbReference type="InterPro" id="IPR050354">
    <property type="entry name" value="F-box/kelch-repeat_ARATH"/>
</dbReference>
<dbReference type="Pfam" id="PF25210">
    <property type="entry name" value="Kelch_FKB95"/>
    <property type="match status" value="1"/>
</dbReference>
<dbReference type="InterPro" id="IPR057499">
    <property type="entry name" value="Kelch_FKB95"/>
</dbReference>